<keyword evidence="1" id="KW-1133">Transmembrane helix</keyword>
<dbReference type="RefSeq" id="WP_008517266.1">
    <property type="nucleotide sequence ID" value="NZ_ACJM01000010.1"/>
</dbReference>
<dbReference type="AlphaFoldDB" id="C0GI21"/>
<keyword evidence="3" id="KW-1185">Reference proteome</keyword>
<evidence type="ECO:0000256" key="1">
    <source>
        <dbReference type="SAM" id="Phobius"/>
    </source>
</evidence>
<reference evidence="2 3" key="1">
    <citation type="submission" date="2009-02" db="EMBL/GenBank/DDBJ databases">
        <title>Sequencing of the draft genome and assembly of Dethiobacter alkaliphilus AHT 1.</title>
        <authorList>
            <consortium name="US DOE Joint Genome Institute (JGI-PGF)"/>
            <person name="Lucas S."/>
            <person name="Copeland A."/>
            <person name="Lapidus A."/>
            <person name="Glavina del Rio T."/>
            <person name="Dalin E."/>
            <person name="Tice H."/>
            <person name="Bruce D."/>
            <person name="Goodwin L."/>
            <person name="Pitluck S."/>
            <person name="Larimer F."/>
            <person name="Land M.L."/>
            <person name="Hauser L."/>
            <person name="Muyzer G."/>
        </authorList>
    </citation>
    <scope>NUCLEOTIDE SEQUENCE [LARGE SCALE GENOMIC DNA]</scope>
    <source>
        <strain evidence="2 3">AHT 1</strain>
    </source>
</reference>
<evidence type="ECO:0000313" key="2">
    <source>
        <dbReference type="EMBL" id="EEG77095.1"/>
    </source>
</evidence>
<sequence>MNNASVKKISLILIILGLVSFGFMQFRENQRYRRYLSHELQNDLSKLAWATILHGFLLDEVVNEQQITHEQVLNIQSKVRDISSRGYKVALLANYYLKLLGSSDYSNSPYPYYMATDFSYHLNRPEWDGVFEEEETYQLDEDMLKKFELMKEINDVWVDAITTHINGIHIPSAANVKDGGVVGDGPEITTDEYWDTYRKNFIKNKDWVDMLEQKQRESKIFEADVKNIF</sequence>
<dbReference type="OrthoDB" id="2964489at2"/>
<accession>C0GI21</accession>
<keyword evidence="1" id="KW-0812">Transmembrane</keyword>
<gene>
    <name evidence="2" type="ORF">DealDRAFT_2130</name>
</gene>
<dbReference type="EMBL" id="ACJM01000010">
    <property type="protein sequence ID" value="EEG77095.1"/>
    <property type="molecule type" value="Genomic_DNA"/>
</dbReference>
<proteinExistence type="predicted"/>
<dbReference type="STRING" id="555088.DealDRAFT_2130"/>
<comment type="caution">
    <text evidence="2">The sequence shown here is derived from an EMBL/GenBank/DDBJ whole genome shotgun (WGS) entry which is preliminary data.</text>
</comment>
<feature type="transmembrane region" description="Helical" evidence="1">
    <location>
        <begin position="6"/>
        <end position="26"/>
    </location>
</feature>
<name>C0GI21_DETAL</name>
<dbReference type="Proteomes" id="UP000006443">
    <property type="component" value="Unassembled WGS sequence"/>
</dbReference>
<dbReference type="eggNOG" id="ENOG503431N">
    <property type="taxonomic scope" value="Bacteria"/>
</dbReference>
<organism evidence="2 3">
    <name type="scientific">Dethiobacter alkaliphilus AHT 1</name>
    <dbReference type="NCBI Taxonomy" id="555088"/>
    <lineage>
        <taxon>Bacteria</taxon>
        <taxon>Bacillati</taxon>
        <taxon>Bacillota</taxon>
        <taxon>Dethiobacteria</taxon>
        <taxon>Dethiobacterales</taxon>
        <taxon>Dethiobacteraceae</taxon>
        <taxon>Dethiobacter</taxon>
    </lineage>
</organism>
<keyword evidence="1" id="KW-0472">Membrane</keyword>
<evidence type="ECO:0000313" key="3">
    <source>
        <dbReference type="Proteomes" id="UP000006443"/>
    </source>
</evidence>
<protein>
    <submittedName>
        <fullName evidence="2">Uncharacterized protein</fullName>
    </submittedName>
</protein>